<protein>
    <submittedName>
        <fullName evidence="1">Uncharacterized protein</fullName>
    </submittedName>
</protein>
<evidence type="ECO:0000313" key="1">
    <source>
        <dbReference type="EMBL" id="MFB9072311.1"/>
    </source>
</evidence>
<accession>A0ABV5G045</accession>
<dbReference type="EMBL" id="JBHMFI010000001">
    <property type="protein sequence ID" value="MFB9072311.1"/>
    <property type="molecule type" value="Genomic_DNA"/>
</dbReference>
<organism evidence="1 2">
    <name type="scientific">Citricoccus parietis</name>
    <dbReference type="NCBI Taxonomy" id="592307"/>
    <lineage>
        <taxon>Bacteria</taxon>
        <taxon>Bacillati</taxon>
        <taxon>Actinomycetota</taxon>
        <taxon>Actinomycetes</taxon>
        <taxon>Micrococcales</taxon>
        <taxon>Micrococcaceae</taxon>
        <taxon>Citricoccus</taxon>
    </lineage>
</organism>
<gene>
    <name evidence="1" type="ORF">ACFFX0_14315</name>
</gene>
<dbReference type="Proteomes" id="UP001589575">
    <property type="component" value="Unassembled WGS sequence"/>
</dbReference>
<reference evidence="1 2" key="1">
    <citation type="submission" date="2024-09" db="EMBL/GenBank/DDBJ databases">
        <authorList>
            <person name="Sun Q."/>
            <person name="Mori K."/>
        </authorList>
    </citation>
    <scope>NUCLEOTIDE SEQUENCE [LARGE SCALE GENOMIC DNA]</scope>
    <source>
        <strain evidence="1 2">CCM 7609</strain>
    </source>
</reference>
<comment type="caution">
    <text evidence="1">The sequence shown here is derived from an EMBL/GenBank/DDBJ whole genome shotgun (WGS) entry which is preliminary data.</text>
</comment>
<proteinExistence type="predicted"/>
<name>A0ABV5G045_9MICC</name>
<evidence type="ECO:0000313" key="2">
    <source>
        <dbReference type="Proteomes" id="UP001589575"/>
    </source>
</evidence>
<keyword evidence="2" id="KW-1185">Reference proteome</keyword>
<sequence length="49" mass="5404">MSSGEGQWTCFGLAFGAGDTRNEDHETRMGCQRYTDCIFCAASMTNCGW</sequence>